<organism evidence="1 2">
    <name type="scientific">Tuber magnatum</name>
    <name type="common">white Piedmont truffle</name>
    <dbReference type="NCBI Taxonomy" id="42249"/>
    <lineage>
        <taxon>Eukaryota</taxon>
        <taxon>Fungi</taxon>
        <taxon>Dikarya</taxon>
        <taxon>Ascomycota</taxon>
        <taxon>Pezizomycotina</taxon>
        <taxon>Pezizomycetes</taxon>
        <taxon>Pezizales</taxon>
        <taxon>Tuberaceae</taxon>
        <taxon>Tuber</taxon>
    </lineage>
</organism>
<keyword evidence="2" id="KW-1185">Reference proteome</keyword>
<sequence>MTAYHPTHDCTGNTFSIILYLERCSVLAVLLPISVSLQSGRKLVSLWFHDIGSLRPTKQAT</sequence>
<gene>
    <name evidence="1" type="ORF">C7212DRAFT_307260</name>
</gene>
<name>A0A317T5X6_9PEZI</name>
<protein>
    <submittedName>
        <fullName evidence="1">Uncharacterized protein</fullName>
    </submittedName>
</protein>
<proteinExistence type="predicted"/>
<reference evidence="1 2" key="1">
    <citation type="submission" date="2018-03" db="EMBL/GenBank/DDBJ databases">
        <title>Genomes of Pezizomycetes fungi and the evolution of truffles.</title>
        <authorList>
            <person name="Murat C."/>
            <person name="Payen T."/>
            <person name="Noel B."/>
            <person name="Kuo A."/>
            <person name="Martin F.M."/>
        </authorList>
    </citation>
    <scope>NUCLEOTIDE SEQUENCE [LARGE SCALE GENOMIC DNA]</scope>
    <source>
        <strain evidence="1">091103-1</strain>
    </source>
</reference>
<evidence type="ECO:0000313" key="2">
    <source>
        <dbReference type="Proteomes" id="UP000246991"/>
    </source>
</evidence>
<dbReference type="Proteomes" id="UP000246991">
    <property type="component" value="Unassembled WGS sequence"/>
</dbReference>
<accession>A0A317T5X6</accession>
<dbReference type="EMBL" id="PYWC01000001">
    <property type="protein sequence ID" value="PWW80886.1"/>
    <property type="molecule type" value="Genomic_DNA"/>
</dbReference>
<comment type="caution">
    <text evidence="1">The sequence shown here is derived from an EMBL/GenBank/DDBJ whole genome shotgun (WGS) entry which is preliminary data.</text>
</comment>
<dbReference type="AlphaFoldDB" id="A0A317T5X6"/>
<evidence type="ECO:0000313" key="1">
    <source>
        <dbReference type="EMBL" id="PWW80886.1"/>
    </source>
</evidence>